<dbReference type="PRINTS" id="PR00465">
    <property type="entry name" value="EP450IV"/>
</dbReference>
<evidence type="ECO:0000256" key="9">
    <source>
        <dbReference type="ARBA" id="ARBA00023002"/>
    </source>
</evidence>
<keyword evidence="9" id="KW-0560">Oxidoreductase</keyword>
<evidence type="ECO:0000256" key="8">
    <source>
        <dbReference type="ARBA" id="ARBA00022989"/>
    </source>
</evidence>
<evidence type="ECO:0000256" key="13">
    <source>
        <dbReference type="PIRSR" id="PIRSR602403-1"/>
    </source>
</evidence>
<sequence length="541" mass="61102">MNPIIQIVASIFGTLGAYGLFLLARFLIREAISPLNNLPGPPNPSWIQGNSKEVQDPELDVAQEKWVDKYGTTIVYKWFVWNRLYTEDTKAINHILMSGYDYQKPEPARKWALRNIIGSGILVQEEDEHRLQRKVMNPAFGVAQIRELTEIFMDESIHLRDIWVSQVGPDNKPVRIEVQSWLSRMTLDVIGRAGFNYRFDALDSTEPNELNKAFSIIFGFASRFTIWNVLQSVVPALRLFPSTVDSVKKEAYATMERIGRDLLRQSKAQLAATGEKGDGWRARDLLTLLVRSNMSKDIPENQRMTDEDVIAQVPTFLVAGHETTSTAVTWALFALTKDTKAIQDNLRQELLQVQTDSPTMDTLNSLPYLDAVVRETLRLHSPVSSTMRVAMKDDVLPLSTPYTDRKGNVHYEVPVRKGESITVPVLAMNRSKRLWGEDVKEFRPERWLTPGGVPSAASSIPGVWGNMMTFLGGAHACIGYRFSLVEMKALLFVLIRAFEFDLAVDADDIVGKLAMVRRPHVRSEPEKGSQLPLLMKLYVPS</sequence>
<keyword evidence="10 13" id="KW-0408">Iron</keyword>
<evidence type="ECO:0000256" key="3">
    <source>
        <dbReference type="ARBA" id="ARBA00004721"/>
    </source>
</evidence>
<organism evidence="15 16">
    <name type="scientific">Lentinula raphanica</name>
    <dbReference type="NCBI Taxonomy" id="153919"/>
    <lineage>
        <taxon>Eukaryota</taxon>
        <taxon>Fungi</taxon>
        <taxon>Dikarya</taxon>
        <taxon>Basidiomycota</taxon>
        <taxon>Agaricomycotina</taxon>
        <taxon>Agaricomycetes</taxon>
        <taxon>Agaricomycetidae</taxon>
        <taxon>Agaricales</taxon>
        <taxon>Marasmiineae</taxon>
        <taxon>Omphalotaceae</taxon>
        <taxon>Lentinula</taxon>
    </lineage>
</organism>
<dbReference type="Pfam" id="PF00067">
    <property type="entry name" value="p450"/>
    <property type="match status" value="1"/>
</dbReference>
<feature type="transmembrane region" description="Helical" evidence="14">
    <location>
        <begin position="7"/>
        <end position="28"/>
    </location>
</feature>
<comment type="caution">
    <text evidence="15">The sequence shown here is derived from an EMBL/GenBank/DDBJ whole genome shotgun (WGS) entry which is preliminary data.</text>
</comment>
<comment type="pathway">
    <text evidence="3">Secondary metabolite biosynthesis; terpenoid biosynthesis.</text>
</comment>
<accession>A0AA38P9P7</accession>
<dbReference type="CDD" id="cd11069">
    <property type="entry name" value="CYP_FUM15-like"/>
    <property type="match status" value="1"/>
</dbReference>
<dbReference type="Proteomes" id="UP001163846">
    <property type="component" value="Unassembled WGS sequence"/>
</dbReference>
<comment type="cofactor">
    <cofactor evidence="1 13">
        <name>heme</name>
        <dbReference type="ChEBI" id="CHEBI:30413"/>
    </cofactor>
</comment>
<dbReference type="GO" id="GO:0016020">
    <property type="term" value="C:membrane"/>
    <property type="evidence" value="ECO:0007669"/>
    <property type="project" value="UniProtKB-SubCell"/>
</dbReference>
<proteinExistence type="inferred from homology"/>
<dbReference type="AlphaFoldDB" id="A0AA38P9P7"/>
<keyword evidence="5 13" id="KW-0349">Heme</keyword>
<keyword evidence="16" id="KW-1185">Reference proteome</keyword>
<comment type="subcellular location">
    <subcellularLocation>
        <location evidence="2">Membrane</location>
    </subcellularLocation>
</comment>
<dbReference type="GO" id="GO:0020037">
    <property type="term" value="F:heme binding"/>
    <property type="evidence" value="ECO:0007669"/>
    <property type="project" value="InterPro"/>
</dbReference>
<dbReference type="PANTHER" id="PTHR24305:SF166">
    <property type="entry name" value="CYTOCHROME P450 12A4, MITOCHONDRIAL-RELATED"/>
    <property type="match status" value="1"/>
</dbReference>
<dbReference type="GO" id="GO:0016705">
    <property type="term" value="F:oxidoreductase activity, acting on paired donors, with incorporation or reduction of molecular oxygen"/>
    <property type="evidence" value="ECO:0007669"/>
    <property type="project" value="InterPro"/>
</dbReference>
<dbReference type="InterPro" id="IPR036396">
    <property type="entry name" value="Cyt_P450_sf"/>
</dbReference>
<evidence type="ECO:0000256" key="6">
    <source>
        <dbReference type="ARBA" id="ARBA00022692"/>
    </source>
</evidence>
<keyword evidence="7 13" id="KW-0479">Metal-binding</keyword>
<reference evidence="15" key="1">
    <citation type="submission" date="2022-08" db="EMBL/GenBank/DDBJ databases">
        <authorList>
            <consortium name="DOE Joint Genome Institute"/>
            <person name="Min B."/>
            <person name="Riley R."/>
            <person name="Sierra-Patev S."/>
            <person name="Naranjo-Ortiz M."/>
            <person name="Looney B."/>
            <person name="Konkel Z."/>
            <person name="Slot J.C."/>
            <person name="Sakamoto Y."/>
            <person name="Steenwyk J.L."/>
            <person name="Rokas A."/>
            <person name="Carro J."/>
            <person name="Camarero S."/>
            <person name="Ferreira P."/>
            <person name="Molpeceres G."/>
            <person name="Ruiz-Duenas F.J."/>
            <person name="Serrano A."/>
            <person name="Henrissat B."/>
            <person name="Drula E."/>
            <person name="Hughes K.W."/>
            <person name="Mata J.L."/>
            <person name="Ishikawa N.K."/>
            <person name="Vargas-Isla R."/>
            <person name="Ushijima S."/>
            <person name="Smith C.A."/>
            <person name="Ahrendt S."/>
            <person name="Andreopoulos W."/>
            <person name="He G."/>
            <person name="Labutti K."/>
            <person name="Lipzen A."/>
            <person name="Ng V."/>
            <person name="Sandor L."/>
            <person name="Barry K."/>
            <person name="Martinez A.T."/>
            <person name="Xiao Y."/>
            <person name="Gibbons J.G."/>
            <person name="Terashima K."/>
            <person name="Hibbett D.S."/>
            <person name="Grigoriev I.V."/>
        </authorList>
    </citation>
    <scope>NUCLEOTIDE SEQUENCE</scope>
    <source>
        <strain evidence="15">TFB9207</strain>
    </source>
</reference>
<evidence type="ECO:0000256" key="5">
    <source>
        <dbReference type="ARBA" id="ARBA00022617"/>
    </source>
</evidence>
<dbReference type="Gene3D" id="1.10.630.10">
    <property type="entry name" value="Cytochrome P450"/>
    <property type="match status" value="1"/>
</dbReference>
<keyword evidence="11" id="KW-0503">Monooxygenase</keyword>
<feature type="binding site" description="axial binding residue" evidence="13">
    <location>
        <position position="477"/>
    </location>
    <ligand>
        <name>heme</name>
        <dbReference type="ChEBI" id="CHEBI:30413"/>
    </ligand>
    <ligandPart>
        <name>Fe</name>
        <dbReference type="ChEBI" id="CHEBI:18248"/>
    </ligandPart>
</feature>
<dbReference type="GO" id="GO:0004497">
    <property type="term" value="F:monooxygenase activity"/>
    <property type="evidence" value="ECO:0007669"/>
    <property type="project" value="UniProtKB-KW"/>
</dbReference>
<keyword evidence="12 14" id="KW-0472">Membrane</keyword>
<dbReference type="InterPro" id="IPR050121">
    <property type="entry name" value="Cytochrome_P450_monoxygenase"/>
</dbReference>
<evidence type="ECO:0000313" key="15">
    <source>
        <dbReference type="EMBL" id="KAJ3838899.1"/>
    </source>
</evidence>
<keyword evidence="6 14" id="KW-0812">Transmembrane</keyword>
<evidence type="ECO:0000256" key="12">
    <source>
        <dbReference type="ARBA" id="ARBA00023136"/>
    </source>
</evidence>
<protein>
    <submittedName>
        <fullName evidence="15">Cytochrome P450</fullName>
    </submittedName>
</protein>
<evidence type="ECO:0000256" key="11">
    <source>
        <dbReference type="ARBA" id="ARBA00023033"/>
    </source>
</evidence>
<evidence type="ECO:0000313" key="16">
    <source>
        <dbReference type="Proteomes" id="UP001163846"/>
    </source>
</evidence>
<dbReference type="InterPro" id="IPR002403">
    <property type="entry name" value="Cyt_P450_E_grp-IV"/>
</dbReference>
<dbReference type="InterPro" id="IPR001128">
    <property type="entry name" value="Cyt_P450"/>
</dbReference>
<dbReference type="PANTHER" id="PTHR24305">
    <property type="entry name" value="CYTOCHROME P450"/>
    <property type="match status" value="1"/>
</dbReference>
<evidence type="ECO:0000256" key="14">
    <source>
        <dbReference type="SAM" id="Phobius"/>
    </source>
</evidence>
<dbReference type="PRINTS" id="PR00385">
    <property type="entry name" value="P450"/>
</dbReference>
<evidence type="ECO:0000256" key="2">
    <source>
        <dbReference type="ARBA" id="ARBA00004370"/>
    </source>
</evidence>
<comment type="similarity">
    <text evidence="4">Belongs to the cytochrome P450 family.</text>
</comment>
<evidence type="ECO:0000256" key="1">
    <source>
        <dbReference type="ARBA" id="ARBA00001971"/>
    </source>
</evidence>
<evidence type="ECO:0000256" key="10">
    <source>
        <dbReference type="ARBA" id="ARBA00023004"/>
    </source>
</evidence>
<dbReference type="SUPFAM" id="SSF48264">
    <property type="entry name" value="Cytochrome P450"/>
    <property type="match status" value="1"/>
</dbReference>
<evidence type="ECO:0000256" key="7">
    <source>
        <dbReference type="ARBA" id="ARBA00022723"/>
    </source>
</evidence>
<evidence type="ECO:0000256" key="4">
    <source>
        <dbReference type="ARBA" id="ARBA00010617"/>
    </source>
</evidence>
<gene>
    <name evidence="15" type="ORF">F5878DRAFT_618196</name>
</gene>
<keyword evidence="8 14" id="KW-1133">Transmembrane helix</keyword>
<dbReference type="GO" id="GO:0005506">
    <property type="term" value="F:iron ion binding"/>
    <property type="evidence" value="ECO:0007669"/>
    <property type="project" value="InterPro"/>
</dbReference>
<dbReference type="EMBL" id="MU806158">
    <property type="protein sequence ID" value="KAJ3838899.1"/>
    <property type="molecule type" value="Genomic_DNA"/>
</dbReference>
<name>A0AA38P9P7_9AGAR</name>